<evidence type="ECO:0000313" key="3">
    <source>
        <dbReference type="Proteomes" id="UP000581447"/>
    </source>
</evidence>
<sequence length="129" mass="14218">MNDSFGEINMSAAKRSMDRDSLFLKAVLRFPNTKGEHEVRIRNLSAGGLMAEIPTNAPRGEPVEINLRSIGWVSGHIAWVTEGRAGIAFDHHINPKDARKPVSTGALDLPLYLQKLNTTPPAHGKLRRV</sequence>
<accession>A0A840AVV8</accession>
<organism evidence="2 3">
    <name type="scientific">Sphingorhabdus rigui</name>
    <dbReference type="NCBI Taxonomy" id="1282858"/>
    <lineage>
        <taxon>Bacteria</taxon>
        <taxon>Pseudomonadati</taxon>
        <taxon>Pseudomonadota</taxon>
        <taxon>Alphaproteobacteria</taxon>
        <taxon>Sphingomonadales</taxon>
        <taxon>Sphingomonadaceae</taxon>
        <taxon>Sphingorhabdus</taxon>
    </lineage>
</organism>
<dbReference type="Pfam" id="PF07238">
    <property type="entry name" value="PilZ"/>
    <property type="match status" value="1"/>
</dbReference>
<protein>
    <recommendedName>
        <fullName evidence="1">PilZ domain-containing protein</fullName>
    </recommendedName>
</protein>
<name>A0A840AVV8_9SPHN</name>
<reference evidence="2 3" key="1">
    <citation type="submission" date="2020-08" db="EMBL/GenBank/DDBJ databases">
        <title>Genomic Encyclopedia of Type Strains, Phase IV (KMG-IV): sequencing the most valuable type-strain genomes for metagenomic binning, comparative biology and taxonomic classification.</title>
        <authorList>
            <person name="Goeker M."/>
        </authorList>
    </citation>
    <scope>NUCLEOTIDE SEQUENCE [LARGE SCALE GENOMIC DNA]</scope>
    <source>
        <strain evidence="2 3">DSM 29050</strain>
    </source>
</reference>
<dbReference type="RefSeq" id="WP_183940078.1">
    <property type="nucleotide sequence ID" value="NZ_BAABBG010000001.1"/>
</dbReference>
<proteinExistence type="predicted"/>
<evidence type="ECO:0000259" key="1">
    <source>
        <dbReference type="Pfam" id="PF07238"/>
    </source>
</evidence>
<dbReference type="Gene3D" id="2.40.10.220">
    <property type="entry name" value="predicted glycosyltransferase like domains"/>
    <property type="match status" value="1"/>
</dbReference>
<dbReference type="EMBL" id="JACIEA010000001">
    <property type="protein sequence ID" value="MBB3942469.1"/>
    <property type="molecule type" value="Genomic_DNA"/>
</dbReference>
<gene>
    <name evidence="2" type="ORF">GGR91_000691</name>
</gene>
<dbReference type="InterPro" id="IPR009875">
    <property type="entry name" value="PilZ_domain"/>
</dbReference>
<evidence type="ECO:0000313" key="2">
    <source>
        <dbReference type="EMBL" id="MBB3942469.1"/>
    </source>
</evidence>
<comment type="caution">
    <text evidence="2">The sequence shown here is derived from an EMBL/GenBank/DDBJ whole genome shotgun (WGS) entry which is preliminary data.</text>
</comment>
<keyword evidence="3" id="KW-1185">Reference proteome</keyword>
<feature type="domain" description="PilZ" evidence="1">
    <location>
        <begin position="18"/>
        <end position="99"/>
    </location>
</feature>
<dbReference type="Proteomes" id="UP000581447">
    <property type="component" value="Unassembled WGS sequence"/>
</dbReference>
<dbReference type="AlphaFoldDB" id="A0A840AVV8"/>
<dbReference type="GO" id="GO:0035438">
    <property type="term" value="F:cyclic-di-GMP binding"/>
    <property type="evidence" value="ECO:0007669"/>
    <property type="project" value="InterPro"/>
</dbReference>
<dbReference type="SUPFAM" id="SSF141371">
    <property type="entry name" value="PilZ domain-like"/>
    <property type="match status" value="1"/>
</dbReference>